<dbReference type="Proteomes" id="UP001317822">
    <property type="component" value="Chromosome"/>
</dbReference>
<gene>
    <name evidence="3" type="primary">pgaD</name>
    <name evidence="3" type="ORF">LA521A_18990</name>
</gene>
<keyword evidence="2" id="KW-1133">Transmembrane helix</keyword>
<feature type="transmembrane region" description="Helical" evidence="2">
    <location>
        <begin position="12"/>
        <end position="35"/>
    </location>
</feature>
<evidence type="ECO:0000313" key="4">
    <source>
        <dbReference type="Proteomes" id="UP001317822"/>
    </source>
</evidence>
<dbReference type="EMBL" id="AP027041">
    <property type="protein sequence ID" value="BDU16698.1"/>
    <property type="molecule type" value="Genomic_DNA"/>
</dbReference>
<dbReference type="RefSeq" id="WP_281778685.1">
    <property type="nucleotide sequence ID" value="NZ_AP027041.1"/>
</dbReference>
<feature type="transmembrane region" description="Helical" evidence="2">
    <location>
        <begin position="70"/>
        <end position="89"/>
    </location>
</feature>
<reference evidence="3 4" key="1">
    <citation type="journal article" date="2023" name="Int. J. Syst. Evol. Microbiol.">
        <title>Physiological and genomic analyses of cobalamin (vitamin B12)-auxotrophy of Lysobacter auxotrophicus sp. nov., a methionine-auxotrophic chitinolytic bacterium isolated from chitin-treated soil.</title>
        <authorList>
            <person name="Saito A."/>
            <person name="Dohra H."/>
            <person name="Hamada M."/>
            <person name="Moriuchi R."/>
            <person name="Kotsuchibashi Y."/>
            <person name="Mori K."/>
        </authorList>
    </citation>
    <scope>NUCLEOTIDE SEQUENCE [LARGE SCALE GENOMIC DNA]</scope>
    <source>
        <strain evidence="3 4">5-21a</strain>
    </source>
</reference>
<keyword evidence="2" id="KW-0472">Membrane</keyword>
<evidence type="ECO:0000256" key="2">
    <source>
        <dbReference type="SAM" id="Phobius"/>
    </source>
</evidence>
<protein>
    <submittedName>
        <fullName evidence="3">Poly-beta-1,6-N-acetyl-D-glucosamine biosynthesis protein PgaD</fullName>
    </submittedName>
</protein>
<name>A0ABN6UK54_9GAMM</name>
<organism evidence="3 4">
    <name type="scientific">Lysobacter auxotrophicus</name>
    <dbReference type="NCBI Taxonomy" id="2992573"/>
    <lineage>
        <taxon>Bacteria</taxon>
        <taxon>Pseudomonadati</taxon>
        <taxon>Pseudomonadota</taxon>
        <taxon>Gammaproteobacteria</taxon>
        <taxon>Lysobacterales</taxon>
        <taxon>Lysobacteraceae</taxon>
        <taxon>Lysobacter</taxon>
    </lineage>
</organism>
<sequence length="153" mass="17212">MNWPPLIDDSRLPWWVIARDTVATLLAWALLLYAIRDMVWMAAYWLLRLVGAEIAPPWSPGRMWRDTAPFLEVVALLVVWLAVFVVARWHRLTDRRRARSQPAPLDPQRQAEALGVRIDTASRMHNSAACTVHGVDPSTGRGGEVVEADAPPT</sequence>
<accession>A0ABN6UK54</accession>
<keyword evidence="4" id="KW-1185">Reference proteome</keyword>
<keyword evidence="2" id="KW-0812">Transmembrane</keyword>
<evidence type="ECO:0000256" key="1">
    <source>
        <dbReference type="SAM" id="MobiDB-lite"/>
    </source>
</evidence>
<evidence type="ECO:0000313" key="3">
    <source>
        <dbReference type="EMBL" id="BDU16698.1"/>
    </source>
</evidence>
<feature type="region of interest" description="Disordered" evidence="1">
    <location>
        <begin position="130"/>
        <end position="153"/>
    </location>
</feature>
<proteinExistence type="predicted"/>